<accession>A0A1V9YT33</accession>
<gene>
    <name evidence="1" type="ORF">THRCLA_22779</name>
</gene>
<dbReference type="EMBL" id="JNBS01002960">
    <property type="protein sequence ID" value="OQR88888.1"/>
    <property type="molecule type" value="Genomic_DNA"/>
</dbReference>
<name>A0A1V9YT33_9STRA</name>
<keyword evidence="2" id="KW-1185">Reference proteome</keyword>
<dbReference type="AlphaFoldDB" id="A0A1V9YT33"/>
<evidence type="ECO:0000313" key="1">
    <source>
        <dbReference type="EMBL" id="OQR88888.1"/>
    </source>
</evidence>
<evidence type="ECO:0000313" key="2">
    <source>
        <dbReference type="Proteomes" id="UP000243217"/>
    </source>
</evidence>
<dbReference type="Proteomes" id="UP000243217">
    <property type="component" value="Unassembled WGS sequence"/>
</dbReference>
<comment type="caution">
    <text evidence="1">The sequence shown here is derived from an EMBL/GenBank/DDBJ whole genome shotgun (WGS) entry which is preliminary data.</text>
</comment>
<reference evidence="1 2" key="1">
    <citation type="journal article" date="2014" name="Genome Biol. Evol.">
        <title>The secreted proteins of Achlya hypogyna and Thraustotheca clavata identify the ancestral oomycete secretome and reveal gene acquisitions by horizontal gene transfer.</title>
        <authorList>
            <person name="Misner I."/>
            <person name="Blouin N."/>
            <person name="Leonard G."/>
            <person name="Richards T.A."/>
            <person name="Lane C.E."/>
        </authorList>
    </citation>
    <scope>NUCLEOTIDE SEQUENCE [LARGE SCALE GENOMIC DNA]</scope>
    <source>
        <strain evidence="1 2">ATCC 34112</strain>
    </source>
</reference>
<proteinExistence type="predicted"/>
<protein>
    <submittedName>
        <fullName evidence="1">Uncharacterized protein</fullName>
    </submittedName>
</protein>
<sequence length="134" mass="15638">MRGFLWVKSSDIGFLGLHYYLSLVTDMTVNPKKLFLMVCLVLTISSPTNRFFNDTGISSKQWFFNSIQYFINHYYLAYYTSSNWYGSRSDFAIRTASSSISRFDIATSLTWFKKQWKAIRLIKSMGMTSALHIF</sequence>
<organism evidence="1 2">
    <name type="scientific">Thraustotheca clavata</name>
    <dbReference type="NCBI Taxonomy" id="74557"/>
    <lineage>
        <taxon>Eukaryota</taxon>
        <taxon>Sar</taxon>
        <taxon>Stramenopiles</taxon>
        <taxon>Oomycota</taxon>
        <taxon>Saprolegniomycetes</taxon>
        <taxon>Saprolegniales</taxon>
        <taxon>Achlyaceae</taxon>
        <taxon>Thraustotheca</taxon>
    </lineage>
</organism>